<dbReference type="AlphaFoldDB" id="W6XQE7"/>
<dbReference type="HOGENOM" id="CLU_3019785_0_0_1"/>
<proteinExistence type="predicted"/>
<protein>
    <submittedName>
        <fullName evidence="1">Uncharacterized protein</fullName>
    </submittedName>
</protein>
<dbReference type="KEGG" id="bze:COCCADRAFT_110677"/>
<organism evidence="1 2">
    <name type="scientific">Cochliobolus carbonum (strain 26-R-13)</name>
    <name type="common">Maize leaf spot fungus</name>
    <name type="synonym">Bipolaris zeicola</name>
    <dbReference type="NCBI Taxonomy" id="930089"/>
    <lineage>
        <taxon>Eukaryota</taxon>
        <taxon>Fungi</taxon>
        <taxon>Dikarya</taxon>
        <taxon>Ascomycota</taxon>
        <taxon>Pezizomycotina</taxon>
        <taxon>Dothideomycetes</taxon>
        <taxon>Pleosporomycetidae</taxon>
        <taxon>Pleosporales</taxon>
        <taxon>Pleosporineae</taxon>
        <taxon>Pleosporaceae</taxon>
        <taxon>Bipolaris</taxon>
    </lineage>
</organism>
<evidence type="ECO:0000313" key="1">
    <source>
        <dbReference type="EMBL" id="EUC27828.1"/>
    </source>
</evidence>
<dbReference type="RefSeq" id="XP_007717859.1">
    <property type="nucleotide sequence ID" value="XM_007719669.1"/>
</dbReference>
<dbReference type="EMBL" id="KI964872">
    <property type="protein sequence ID" value="EUC27828.1"/>
    <property type="molecule type" value="Genomic_DNA"/>
</dbReference>
<evidence type="ECO:0000313" key="2">
    <source>
        <dbReference type="Proteomes" id="UP000053841"/>
    </source>
</evidence>
<reference evidence="1 2" key="1">
    <citation type="journal article" date="2013" name="PLoS Genet.">
        <title>Comparative genome structure, secondary metabolite, and effector coding capacity across Cochliobolus pathogens.</title>
        <authorList>
            <person name="Condon B.J."/>
            <person name="Leng Y."/>
            <person name="Wu D."/>
            <person name="Bushley K.E."/>
            <person name="Ohm R.A."/>
            <person name="Otillar R."/>
            <person name="Martin J."/>
            <person name="Schackwitz W."/>
            <person name="Grimwood J."/>
            <person name="MohdZainudin N."/>
            <person name="Xue C."/>
            <person name="Wang R."/>
            <person name="Manning V.A."/>
            <person name="Dhillon B."/>
            <person name="Tu Z.J."/>
            <person name="Steffenson B.J."/>
            <person name="Salamov A."/>
            <person name="Sun H."/>
            <person name="Lowry S."/>
            <person name="LaButti K."/>
            <person name="Han J."/>
            <person name="Copeland A."/>
            <person name="Lindquist E."/>
            <person name="Barry K."/>
            <person name="Schmutz J."/>
            <person name="Baker S.E."/>
            <person name="Ciuffetti L.M."/>
            <person name="Grigoriev I.V."/>
            <person name="Zhong S."/>
            <person name="Turgeon B.G."/>
        </authorList>
    </citation>
    <scope>NUCLEOTIDE SEQUENCE [LARGE SCALE GENOMIC DNA]</scope>
    <source>
        <strain evidence="1 2">26-R-13</strain>
    </source>
</reference>
<dbReference type="Proteomes" id="UP000053841">
    <property type="component" value="Unassembled WGS sequence"/>
</dbReference>
<gene>
    <name evidence="1" type="ORF">COCCADRAFT_110677</name>
</gene>
<dbReference type="GeneID" id="19144149"/>
<accession>W6XQE7</accession>
<feature type="non-terminal residue" evidence="1">
    <location>
        <position position="1"/>
    </location>
</feature>
<keyword evidence="2" id="KW-1185">Reference proteome</keyword>
<sequence length="56" mass="6380">HTVTFTLKPPNISFLNYTKDIQCPTTTNFARPCKEQSKTSFLSVTTKVHPRSLLKL</sequence>
<name>W6XQE7_COCC2</name>